<keyword evidence="3 8" id="KW-0349">Heme</keyword>
<comment type="cofactor">
    <cofactor evidence="1 8">
        <name>heme</name>
        <dbReference type="ChEBI" id="CHEBI:30413"/>
    </cofactor>
</comment>
<dbReference type="GO" id="GO:0004497">
    <property type="term" value="F:monooxygenase activity"/>
    <property type="evidence" value="ECO:0007669"/>
    <property type="project" value="UniProtKB-KW"/>
</dbReference>
<dbReference type="Proteomes" id="UP000050741">
    <property type="component" value="Unassembled WGS sequence"/>
</dbReference>
<organism evidence="11 12">
    <name type="scientific">Globodera pallida</name>
    <name type="common">Potato cyst nematode worm</name>
    <name type="synonym">Heterodera pallida</name>
    <dbReference type="NCBI Taxonomy" id="36090"/>
    <lineage>
        <taxon>Eukaryota</taxon>
        <taxon>Metazoa</taxon>
        <taxon>Ecdysozoa</taxon>
        <taxon>Nematoda</taxon>
        <taxon>Chromadorea</taxon>
        <taxon>Rhabditida</taxon>
        <taxon>Tylenchina</taxon>
        <taxon>Tylenchomorpha</taxon>
        <taxon>Tylenchoidea</taxon>
        <taxon>Heteroderidae</taxon>
        <taxon>Heteroderinae</taxon>
        <taxon>Globodera</taxon>
    </lineage>
</organism>
<evidence type="ECO:0000256" key="8">
    <source>
        <dbReference type="PIRSR" id="PIRSR602401-1"/>
    </source>
</evidence>
<comment type="similarity">
    <text evidence="2 9">Belongs to the cytochrome P450 family.</text>
</comment>
<evidence type="ECO:0000256" key="7">
    <source>
        <dbReference type="ARBA" id="ARBA00023033"/>
    </source>
</evidence>
<evidence type="ECO:0000256" key="2">
    <source>
        <dbReference type="ARBA" id="ARBA00010617"/>
    </source>
</evidence>
<dbReference type="PANTHER" id="PTHR24292">
    <property type="entry name" value="CYTOCHROME P450"/>
    <property type="match status" value="1"/>
</dbReference>
<dbReference type="InterPro" id="IPR002401">
    <property type="entry name" value="Cyt_P450_E_grp-I"/>
</dbReference>
<evidence type="ECO:0000256" key="1">
    <source>
        <dbReference type="ARBA" id="ARBA00001971"/>
    </source>
</evidence>
<dbReference type="GO" id="GO:0016705">
    <property type="term" value="F:oxidoreductase activity, acting on paired donors, with incorporation or reduction of molecular oxygen"/>
    <property type="evidence" value="ECO:0007669"/>
    <property type="project" value="InterPro"/>
</dbReference>
<dbReference type="InterPro" id="IPR050476">
    <property type="entry name" value="Insect_CytP450_Detox"/>
</dbReference>
<reference evidence="11" key="2">
    <citation type="submission" date="2014-05" db="EMBL/GenBank/DDBJ databases">
        <title>The genome and life-stage specific transcriptomes of Globodera pallida elucidate key aspects of plant parasitism by a cyst nematode.</title>
        <authorList>
            <person name="Cotton J.A."/>
            <person name="Lilley C.J."/>
            <person name="Jones L.M."/>
            <person name="Kikuchi T."/>
            <person name="Reid A.J."/>
            <person name="Thorpe P."/>
            <person name="Tsai I.J."/>
            <person name="Beasley H."/>
            <person name="Blok V."/>
            <person name="Cock P.J.A."/>
            <person name="Van den Akker S.E."/>
            <person name="Holroyd N."/>
            <person name="Hunt M."/>
            <person name="Mantelin S."/>
            <person name="Naghra H."/>
            <person name="Pain A."/>
            <person name="Palomares-Rius J.E."/>
            <person name="Zarowiecki M."/>
            <person name="Berriman M."/>
            <person name="Jones J.T."/>
            <person name="Urwin P.E."/>
        </authorList>
    </citation>
    <scope>NUCLEOTIDE SEQUENCE [LARGE SCALE GENOMIC DNA]</scope>
    <source>
        <strain evidence="11">Lindley</strain>
    </source>
</reference>
<dbReference type="PRINTS" id="PR00463">
    <property type="entry name" value="EP450I"/>
</dbReference>
<dbReference type="PROSITE" id="PS00086">
    <property type="entry name" value="CYTOCHROME_P450"/>
    <property type="match status" value="1"/>
</dbReference>
<keyword evidence="11" id="KW-1185">Reference proteome</keyword>
<evidence type="ECO:0000313" key="11">
    <source>
        <dbReference type="Proteomes" id="UP000050741"/>
    </source>
</evidence>
<dbReference type="GO" id="GO:0020037">
    <property type="term" value="F:heme binding"/>
    <property type="evidence" value="ECO:0007669"/>
    <property type="project" value="InterPro"/>
</dbReference>
<proteinExistence type="inferred from homology"/>
<feature type="region of interest" description="Disordered" evidence="10">
    <location>
        <begin position="408"/>
        <end position="428"/>
    </location>
</feature>
<dbReference type="PRINTS" id="PR00385">
    <property type="entry name" value="P450"/>
</dbReference>
<dbReference type="WBParaSite" id="GPLIN_000056600">
    <property type="protein sequence ID" value="GPLIN_000056600"/>
    <property type="gene ID" value="GPLIN_000056600"/>
</dbReference>
<dbReference type="Pfam" id="PF00067">
    <property type="entry name" value="p450"/>
    <property type="match status" value="1"/>
</dbReference>
<evidence type="ECO:0000256" key="4">
    <source>
        <dbReference type="ARBA" id="ARBA00022723"/>
    </source>
</evidence>
<evidence type="ECO:0000256" key="9">
    <source>
        <dbReference type="RuleBase" id="RU000461"/>
    </source>
</evidence>
<dbReference type="GO" id="GO:0005506">
    <property type="term" value="F:iron ion binding"/>
    <property type="evidence" value="ECO:0007669"/>
    <property type="project" value="InterPro"/>
</dbReference>
<evidence type="ECO:0000313" key="12">
    <source>
        <dbReference type="WBParaSite" id="GPLIN_000056600"/>
    </source>
</evidence>
<sequence length="678" mass="73419">MILLPVPSTAFFFGGGGNTCCCCGGGGAPPPPPPPAPCCCGGGGGGGGSGGGPVIVNCCGGGGGGPPPAPSGGCGGGGGGGCGCGGGGGAPKVITIPLSCGGGGGGGGGGGCGCGGGGGGGGGCGCGGRRKRAVPSRGGPRVSIDSDTALYIGLNFFWLYHAAFWKRRGIPSPDGKLFSGNLDEMFWEKPLRLFQLHKWTEQFGKVYGLLTGWQQMLVVSDPAMVHEVLTTKFDYFHGRMISTLAGDVDKDPRMHLFNARGARWKRLRAAATPAFSVSNLKKIMPTMDDSIKVAIELIEEERQKQPDAPINLHRFFVEMTFDVIARVAMGQRESMQFRSEDAKLSVIAFQRFQNNWFEYLASIFPWLGTHVIRPFILLTGKLRGDPFRLLIDKIREAVAQRQRIRQARRSLGNNANNEDDQISGDHETDQQRPVDFIDLFLDSVTDQENIVFKNQLGVFNKAAVKIDRTNTVEEIGMQLQLFLLAGFDTTANSLGFVSYNLACHPTVQLKAQEEIDTVCLNEDATYEELNRLKYTEAVIKETLRLLPIAGIVTTRLCTETTTLGKELTVDNGMGVAIDVYSVHRNKELWGEDAEEFRPERWLDPDRPPASAHFYGFGGGPRICIGMRFALLEEKMALVRLLRRYSLVKTEETERELKYNAQVVLNPGAVMVRLDVREK</sequence>
<keyword evidence="5 9" id="KW-0560">Oxidoreductase</keyword>
<evidence type="ECO:0000256" key="6">
    <source>
        <dbReference type="ARBA" id="ARBA00023004"/>
    </source>
</evidence>
<keyword evidence="6 8" id="KW-0408">Iron</keyword>
<name>A0A183BIY7_GLOPA</name>
<feature type="binding site" description="axial binding residue" evidence="8">
    <location>
        <position position="623"/>
    </location>
    <ligand>
        <name>heme</name>
        <dbReference type="ChEBI" id="CHEBI:30413"/>
    </ligand>
    <ligandPart>
        <name>Fe</name>
        <dbReference type="ChEBI" id="CHEBI:18248"/>
    </ligandPart>
</feature>
<evidence type="ECO:0000256" key="5">
    <source>
        <dbReference type="ARBA" id="ARBA00023002"/>
    </source>
</evidence>
<dbReference type="SUPFAM" id="SSF48264">
    <property type="entry name" value="Cytochrome P450"/>
    <property type="match status" value="1"/>
</dbReference>
<dbReference type="Gene3D" id="1.10.630.10">
    <property type="entry name" value="Cytochrome P450"/>
    <property type="match status" value="1"/>
</dbReference>
<keyword evidence="7 9" id="KW-0503">Monooxygenase</keyword>
<dbReference type="InterPro" id="IPR017972">
    <property type="entry name" value="Cyt_P450_CS"/>
</dbReference>
<reference evidence="11" key="1">
    <citation type="submission" date="2013-12" db="EMBL/GenBank/DDBJ databases">
        <authorList>
            <person name="Aslett M."/>
        </authorList>
    </citation>
    <scope>NUCLEOTIDE SEQUENCE [LARGE SCALE GENOMIC DNA]</scope>
    <source>
        <strain evidence="11">Lindley</strain>
    </source>
</reference>
<dbReference type="InterPro" id="IPR001128">
    <property type="entry name" value="Cyt_P450"/>
</dbReference>
<protein>
    <submittedName>
        <fullName evidence="12">Cytochrome P450</fullName>
    </submittedName>
</protein>
<dbReference type="PANTHER" id="PTHR24292:SF102">
    <property type="entry name" value="CYTOCHROME P450 FAMILY-RELATED"/>
    <property type="match status" value="1"/>
</dbReference>
<evidence type="ECO:0000256" key="10">
    <source>
        <dbReference type="SAM" id="MobiDB-lite"/>
    </source>
</evidence>
<evidence type="ECO:0000256" key="3">
    <source>
        <dbReference type="ARBA" id="ARBA00022617"/>
    </source>
</evidence>
<dbReference type="InterPro" id="IPR036396">
    <property type="entry name" value="Cyt_P450_sf"/>
</dbReference>
<accession>A0A183BIY7</accession>
<reference evidence="12" key="3">
    <citation type="submission" date="2016-06" db="UniProtKB">
        <authorList>
            <consortium name="WormBaseParasite"/>
        </authorList>
    </citation>
    <scope>IDENTIFICATION</scope>
</reference>
<dbReference type="AlphaFoldDB" id="A0A183BIY7"/>
<keyword evidence="4 8" id="KW-0479">Metal-binding</keyword>